<reference evidence="4 5" key="1">
    <citation type="submission" date="2016-11" db="EMBL/GenBank/DDBJ databases">
        <authorList>
            <person name="Jaros S."/>
            <person name="Januszkiewicz K."/>
            <person name="Wedrychowicz H."/>
        </authorList>
    </citation>
    <scope>NUCLEOTIDE SEQUENCE [LARGE SCALE GENOMIC DNA]</scope>
    <source>
        <strain evidence="4 5">GAS138</strain>
    </source>
</reference>
<dbReference type="OrthoDB" id="869379at2"/>
<feature type="compositionally biased region" description="Pro residues" evidence="1">
    <location>
        <begin position="25"/>
        <end position="39"/>
    </location>
</feature>
<sequence>MSTKGSQQQRADDGATTAEAKPAVTAPPPDAPAVAPPPVSNTTETDGPPPSPPELGVNITLIWGGLTNVKTPVVIGARYDGLDFTGPTKIFDRLLDSWLTRAVDLGIMGSALGQLFPINLELYHKEGKLNARNLLLAGMGEPGRFAQDGLEFIFSNIVVAMKAMGESEFATSLLGTRRSELSIAEAIRGFVEGIEDGYERICAIAQAVKQDQKSLERVAVQPLSIKLVHSDKDKLQQIRDELDALVNGKPARNTKFTISRGPDVDPDPEADAQAADVEPDRPVTYLRITRSKSAPRVMRAKSDPSAKARKPADHPATNLFPTEVFQFSALSDLAVVPQRDQEVNARLMRDLPGRMTNDCTTEDRAAFGTFFTNYLIPDDFRKLTEGPANLTLEVDETTAVYPWEMAGHQKFSGTPYLGTNLAVSRQFRSVLSPPPTSPPALDNELKALIIADPAADRLALPHARDEGAAVVEVLEQARIAWGGQYEITATVRIGPPGDADAKLLLDNLHDQNKCVTSAKPCDPLELAMLLVDEQYDLVHYAGHGLSDPKTGQTGWVFAADCILSAKEIFRVRQVPRLVFANACFSSVTDDHDVQRKHMTGLAQAFFSRGIPNFIGAGWKVDDACAAECARWFYARLMGLRSPSADAGVIGKAPPATIGEALREARNKALELKPQSSSWGAYQHYGRVSDKLVAMANASAPAEATREAASSAPPPIAVQVNAAPPAPPVLAAVPIAAKGKTAGSAPAAEDGNRVYVNGIDFNTGDYAFPPRSIDEIAKRVRARPGVDSFDKARDGAHRSLPVDMDANRLEQSGWGIVFHEDTPPEVRQAMSPLIEHRRKQAGDRLKELDYRKGEQTRDWCERWGTSAGNLDPAIVPYYLLLIGPPDLIPFEFQYLLGIEYAVGRLAFDKAEEYERYARSTIAYENAKSVPNAREISYWGTRHLGDGATNLSASFLVDPLANGVAGATGDLKKAINTSYGYDRKLSLGADATKANLLQALNGPKPPAVLFTASHGMKFNAGQDGQATSQGALLCQDWPGFGSVRPAHFLTAADIADDANVNGTVAMLFACFGAGTPDTDQFLDDLSPAADAPPLAPQPFVAALPRRLLSHPNGSALAVIGHVDRAWGFSMQDAKVAAPQIAVFRNSIGTILSGMPVGHAMSVYFGAKFAELSALLLSATSQSAPAAMRIPDSDLVDRWRQRNDAQNYLLLGDPAVRIRKDAFT</sequence>
<name>A0A1M5HH96_9BRAD</name>
<feature type="region of interest" description="Disordered" evidence="1">
    <location>
        <begin position="1"/>
        <end position="54"/>
    </location>
</feature>
<dbReference type="RefSeq" id="WP_079599859.1">
    <property type="nucleotide sequence ID" value="NZ_LT670817.1"/>
</dbReference>
<dbReference type="Pfam" id="PF12770">
    <property type="entry name" value="CHAT"/>
    <property type="match status" value="1"/>
</dbReference>
<gene>
    <name evidence="4" type="ORF">SAMN05443248_0474</name>
</gene>
<dbReference type="Proteomes" id="UP000189796">
    <property type="component" value="Chromosome I"/>
</dbReference>
<evidence type="ECO:0000313" key="4">
    <source>
        <dbReference type="EMBL" id="SHG15344.1"/>
    </source>
</evidence>
<feature type="compositionally biased region" description="Basic and acidic residues" evidence="1">
    <location>
        <begin position="300"/>
        <end position="313"/>
    </location>
</feature>
<evidence type="ECO:0000259" key="3">
    <source>
        <dbReference type="Pfam" id="PF12770"/>
    </source>
</evidence>
<dbReference type="GO" id="GO:0006508">
    <property type="term" value="P:proteolysis"/>
    <property type="evidence" value="ECO:0007669"/>
    <property type="project" value="InterPro"/>
</dbReference>
<proteinExistence type="predicted"/>
<organism evidence="4 5">
    <name type="scientific">Bradyrhizobium erythrophlei</name>
    <dbReference type="NCBI Taxonomy" id="1437360"/>
    <lineage>
        <taxon>Bacteria</taxon>
        <taxon>Pseudomonadati</taxon>
        <taxon>Pseudomonadota</taxon>
        <taxon>Alphaproteobacteria</taxon>
        <taxon>Hyphomicrobiales</taxon>
        <taxon>Nitrobacteraceae</taxon>
        <taxon>Bradyrhizobium</taxon>
    </lineage>
</organism>
<evidence type="ECO:0000259" key="2">
    <source>
        <dbReference type="Pfam" id="PF01364"/>
    </source>
</evidence>
<accession>A0A1M5HH96</accession>
<dbReference type="InterPro" id="IPR043472">
    <property type="entry name" value="Macro_dom-like"/>
</dbReference>
<feature type="region of interest" description="Disordered" evidence="1">
    <location>
        <begin position="292"/>
        <end position="317"/>
    </location>
</feature>
<evidence type="ECO:0000313" key="5">
    <source>
        <dbReference type="Proteomes" id="UP000189796"/>
    </source>
</evidence>
<dbReference type="Pfam" id="PF01364">
    <property type="entry name" value="Peptidase_C25"/>
    <property type="match status" value="1"/>
</dbReference>
<evidence type="ECO:0000256" key="1">
    <source>
        <dbReference type="SAM" id="MobiDB-lite"/>
    </source>
</evidence>
<dbReference type="GO" id="GO:0008234">
    <property type="term" value="F:cysteine-type peptidase activity"/>
    <property type="evidence" value="ECO:0007669"/>
    <property type="project" value="InterPro"/>
</dbReference>
<feature type="domain" description="Gingipain" evidence="2">
    <location>
        <begin position="897"/>
        <end position="1214"/>
    </location>
</feature>
<dbReference type="AlphaFoldDB" id="A0A1M5HH96"/>
<dbReference type="SUPFAM" id="SSF52949">
    <property type="entry name" value="Macro domain-like"/>
    <property type="match status" value="1"/>
</dbReference>
<dbReference type="Gene3D" id="3.40.220.10">
    <property type="entry name" value="Leucine Aminopeptidase, subunit E, domain 1"/>
    <property type="match status" value="1"/>
</dbReference>
<feature type="region of interest" description="Disordered" evidence="1">
    <location>
        <begin position="253"/>
        <end position="280"/>
    </location>
</feature>
<dbReference type="InterPro" id="IPR024983">
    <property type="entry name" value="CHAT_dom"/>
</dbReference>
<feature type="domain" description="CHAT" evidence="3">
    <location>
        <begin position="387"/>
        <end position="685"/>
    </location>
</feature>
<dbReference type="InterPro" id="IPR001769">
    <property type="entry name" value="Gingipain"/>
</dbReference>
<dbReference type="EMBL" id="LT670817">
    <property type="protein sequence ID" value="SHG15344.1"/>
    <property type="molecule type" value="Genomic_DNA"/>
</dbReference>
<protein>
    <submittedName>
        <fullName evidence="4">Peptidase family C25</fullName>
    </submittedName>
</protein>